<evidence type="ECO:0000313" key="2">
    <source>
        <dbReference type="EMBL" id="QKJ29159.1"/>
    </source>
</evidence>
<dbReference type="InterPro" id="IPR027785">
    <property type="entry name" value="UvrD-like_helicase_C"/>
</dbReference>
<protein>
    <submittedName>
        <fullName evidence="2">AAA family ATPase</fullName>
    </submittedName>
</protein>
<reference evidence="2 3" key="1">
    <citation type="submission" date="2020-05" db="EMBL/GenBank/DDBJ databases">
        <title>Mucilaginibacter mali sp. nov.</title>
        <authorList>
            <person name="Kim H.S."/>
            <person name="Lee K.C."/>
            <person name="Suh M.K."/>
            <person name="Kim J.-S."/>
            <person name="Han K.-I."/>
            <person name="Eom M.K."/>
            <person name="Shin Y.K."/>
            <person name="Lee J.-S."/>
        </authorList>
    </citation>
    <scope>NUCLEOTIDE SEQUENCE [LARGE SCALE GENOMIC DNA]</scope>
    <source>
        <strain evidence="2 3">G2-14</strain>
    </source>
</reference>
<feature type="domain" description="UvrD-like helicase C-terminal" evidence="1">
    <location>
        <begin position="415"/>
        <end position="465"/>
    </location>
</feature>
<dbReference type="KEGG" id="mmab:HQ865_05130"/>
<accession>A0A7D4UCB2</accession>
<keyword evidence="3" id="KW-1185">Reference proteome</keyword>
<evidence type="ECO:0000259" key="1">
    <source>
        <dbReference type="Pfam" id="PF13538"/>
    </source>
</evidence>
<sequence>MSATPTLNTEQAQAFKAIKKFLEHPTANTFVLKGYAGTGKTFLMQHLGKWLEEEKHDFRMLAATGRAASVLRGKTGFDTKTVHSEIYNFSKVDGLENAIAKDGGIDKSGQMSMQFLLRVPDENKILYIVDEASMMSGEHSDKDDHFASFGSGVLLDDLFKVADKNKIIFVGDPSQLPPVGQKLSPALDMDWLAKKDRIAISFTLQKIERTDAGNDVLKLASSVRMMGGQYSANRFIKLPAAGLNNVKLHGSVRDMFKVYSEKYRKNGPNKALAIARSNKMVQHINKAMRRDLFGSQYTPLRTGDVLLVTQNNYKVPLTNGDFVSVVSLGQISSRFDLCFQNIRVKALASDIEYDTILSLDALNSEKGALDTDQQKTLMIDFNTRMNAKDIKVNSAEYKRKWKEDDYLNCIRASYGYGVTCHKAQGGEWTDVFLFLDKSMYGMDSDELCKWWYTAITRAKLELNLVIDWWIA</sequence>
<dbReference type="RefSeq" id="WP_173413854.1">
    <property type="nucleotide sequence ID" value="NZ_CP054139.1"/>
</dbReference>
<dbReference type="Pfam" id="PF13538">
    <property type="entry name" value="UvrD_C_2"/>
    <property type="match status" value="1"/>
</dbReference>
<gene>
    <name evidence="2" type="ORF">HQ865_05130</name>
</gene>
<name>A0A7D4UCB2_9SPHI</name>
<dbReference type="Pfam" id="PF13604">
    <property type="entry name" value="AAA_30"/>
    <property type="match status" value="1"/>
</dbReference>
<dbReference type="CDD" id="cd18809">
    <property type="entry name" value="SF1_C_RecD"/>
    <property type="match status" value="1"/>
</dbReference>
<dbReference type="InterPro" id="IPR027417">
    <property type="entry name" value="P-loop_NTPase"/>
</dbReference>
<organism evidence="2 3">
    <name type="scientific">Mucilaginibacter mali</name>
    <dbReference type="NCBI Taxonomy" id="2740462"/>
    <lineage>
        <taxon>Bacteria</taxon>
        <taxon>Pseudomonadati</taxon>
        <taxon>Bacteroidota</taxon>
        <taxon>Sphingobacteriia</taxon>
        <taxon>Sphingobacteriales</taxon>
        <taxon>Sphingobacteriaceae</taxon>
        <taxon>Mucilaginibacter</taxon>
    </lineage>
</organism>
<dbReference type="SUPFAM" id="SSF52540">
    <property type="entry name" value="P-loop containing nucleoside triphosphate hydrolases"/>
    <property type="match status" value="2"/>
</dbReference>
<evidence type="ECO:0000313" key="3">
    <source>
        <dbReference type="Proteomes" id="UP000505355"/>
    </source>
</evidence>
<proteinExistence type="predicted"/>
<dbReference type="Proteomes" id="UP000505355">
    <property type="component" value="Chromosome"/>
</dbReference>
<dbReference type="Gene3D" id="3.40.50.300">
    <property type="entry name" value="P-loop containing nucleotide triphosphate hydrolases"/>
    <property type="match status" value="2"/>
</dbReference>
<dbReference type="EMBL" id="CP054139">
    <property type="protein sequence ID" value="QKJ29159.1"/>
    <property type="molecule type" value="Genomic_DNA"/>
</dbReference>
<dbReference type="AlphaFoldDB" id="A0A7D4UCB2"/>